<dbReference type="PANTHER" id="PTHR32347:SF14">
    <property type="entry name" value="EFFLUX SYSTEM COMPONENT YKNX-RELATED"/>
    <property type="match status" value="1"/>
</dbReference>
<evidence type="ECO:0000256" key="2">
    <source>
        <dbReference type="ARBA" id="ARBA00023054"/>
    </source>
</evidence>
<sequence length="554" mass="58721">MRKWVIAAGLGIAAVAAGYWTLRPTGGAASDVAYRTAPIDRGQITAAVRATGTLTPTTTVVVGSMLSGQIVEILADYNSQVKAGQIVARLNSDQIKTRRDAAAADLAQSKADLLVKRAQLDRAKSARIKANSTIKDLEAQRDRTAAQLADAKRTFDRQSELFNRGAGSQQTFDTARTQVDIQTASLASNEAQLASAKAELGGLDADIALAEGQVQSGEALIMSRDAKLSDIMIDLQRTDIRSPVDGVVVQRQVDLGQTVAASLSAPVLFQIAQDLREIDIYANIDEADVGRLKPGQPVTFSVNAYPNRTFEGRVLMVRLGAQTISNVVTYTGVVRVENADMALLPGMTANLQVVTEDRQNALRVANAALRYRPSGVVAGPLAAPTASPAGPGGARNGGRAASALRERIETEIQPTAEQKQVIAAIMQERRTGGREAMAGLSEDERRAAFRAARTEMQAKIAAVLDPERKAKFLAIMQEGRPSAQQAVPGRVYVLDGDQPKAVQVMLGPTDGAYTEIVSGDLKDGTQVIVGGGPRSTATPEQPAGRPAVRGPRLF</sequence>
<keyword evidence="2 3" id="KW-0175">Coiled coil</keyword>
<comment type="subcellular location">
    <subcellularLocation>
        <location evidence="1">Cell envelope</location>
    </subcellularLocation>
</comment>
<comment type="caution">
    <text evidence="8">The sequence shown here is derived from an EMBL/GenBank/DDBJ whole genome shotgun (WGS) entry which is preliminary data.</text>
</comment>
<dbReference type="InterPro" id="IPR058792">
    <property type="entry name" value="Beta-barrel_RND_2"/>
</dbReference>
<dbReference type="Pfam" id="PF25954">
    <property type="entry name" value="Beta-barrel_RND_2"/>
    <property type="match status" value="1"/>
</dbReference>
<gene>
    <name evidence="8" type="ORF">DWE98_00445</name>
</gene>
<dbReference type="AlphaFoldDB" id="A0A370LAT7"/>
<dbReference type="Gene3D" id="2.40.30.170">
    <property type="match status" value="1"/>
</dbReference>
<accession>A0A370LAT7</accession>
<dbReference type="Proteomes" id="UP000255207">
    <property type="component" value="Unassembled WGS sequence"/>
</dbReference>
<dbReference type="PANTHER" id="PTHR32347">
    <property type="entry name" value="EFFLUX SYSTEM COMPONENT YKNX-RELATED"/>
    <property type="match status" value="1"/>
</dbReference>
<dbReference type="OrthoDB" id="9791520at2"/>
<dbReference type="RefSeq" id="WP_114827204.1">
    <property type="nucleotide sequence ID" value="NZ_QQTO01000019.1"/>
</dbReference>
<feature type="domain" description="Multidrug resistance protein MdtA-like barrel-sandwich hybrid" evidence="6">
    <location>
        <begin position="59"/>
        <end position="266"/>
    </location>
</feature>
<evidence type="ECO:0000256" key="3">
    <source>
        <dbReference type="SAM" id="Coils"/>
    </source>
</evidence>
<evidence type="ECO:0000256" key="1">
    <source>
        <dbReference type="ARBA" id="ARBA00004196"/>
    </source>
</evidence>
<dbReference type="SUPFAM" id="SSF111369">
    <property type="entry name" value="HlyD-like secretion proteins"/>
    <property type="match status" value="3"/>
</dbReference>
<feature type="domain" description="Multidrug resistance protein MdtA-like alpha-helical hairpin" evidence="5">
    <location>
        <begin position="135"/>
        <end position="200"/>
    </location>
</feature>
<protein>
    <submittedName>
        <fullName evidence="8">HlyD family efflux transporter periplasmic adaptor subunit</fullName>
    </submittedName>
</protein>
<evidence type="ECO:0000256" key="4">
    <source>
        <dbReference type="SAM" id="MobiDB-lite"/>
    </source>
</evidence>
<evidence type="ECO:0000259" key="6">
    <source>
        <dbReference type="Pfam" id="PF25917"/>
    </source>
</evidence>
<dbReference type="InterPro" id="IPR058625">
    <property type="entry name" value="MdtA-like_BSH"/>
</dbReference>
<dbReference type="Gene3D" id="1.10.287.470">
    <property type="entry name" value="Helix hairpin bin"/>
    <property type="match status" value="2"/>
</dbReference>
<reference evidence="9" key="1">
    <citation type="submission" date="2018-07" db="EMBL/GenBank/DDBJ databases">
        <authorList>
            <person name="Safronova V.I."/>
            <person name="Chirak E.R."/>
            <person name="Sazanova A.L."/>
        </authorList>
    </citation>
    <scope>NUCLEOTIDE SEQUENCE [LARGE SCALE GENOMIC DNA]</scope>
    <source>
        <strain evidence="9">RCAM04685</strain>
    </source>
</reference>
<dbReference type="InterPro" id="IPR058624">
    <property type="entry name" value="MdtA-like_HH"/>
</dbReference>
<dbReference type="Gene3D" id="2.40.50.100">
    <property type="match status" value="2"/>
</dbReference>
<name>A0A370LAT7_9HYPH</name>
<feature type="coiled-coil region" evidence="3">
    <location>
        <begin position="120"/>
        <end position="154"/>
    </location>
</feature>
<evidence type="ECO:0000259" key="7">
    <source>
        <dbReference type="Pfam" id="PF25954"/>
    </source>
</evidence>
<dbReference type="EMBL" id="QQTP01000001">
    <property type="protein sequence ID" value="RDJ29087.1"/>
    <property type="molecule type" value="Genomic_DNA"/>
</dbReference>
<dbReference type="InterPro" id="IPR050465">
    <property type="entry name" value="UPF0194_transport"/>
</dbReference>
<feature type="domain" description="CusB-like beta-barrel" evidence="7">
    <location>
        <begin position="281"/>
        <end position="355"/>
    </location>
</feature>
<dbReference type="Pfam" id="PF25876">
    <property type="entry name" value="HH_MFP_RND"/>
    <property type="match status" value="1"/>
</dbReference>
<evidence type="ECO:0000259" key="5">
    <source>
        <dbReference type="Pfam" id="PF25876"/>
    </source>
</evidence>
<keyword evidence="9" id="KW-1185">Reference proteome</keyword>
<evidence type="ECO:0000313" key="8">
    <source>
        <dbReference type="EMBL" id="RDJ29087.1"/>
    </source>
</evidence>
<feature type="region of interest" description="Disordered" evidence="4">
    <location>
        <begin position="530"/>
        <end position="554"/>
    </location>
</feature>
<proteinExistence type="predicted"/>
<dbReference type="Gene3D" id="2.40.420.20">
    <property type="match status" value="1"/>
</dbReference>
<feature type="region of interest" description="Disordered" evidence="4">
    <location>
        <begin position="382"/>
        <end position="401"/>
    </location>
</feature>
<dbReference type="GO" id="GO:0030313">
    <property type="term" value="C:cell envelope"/>
    <property type="evidence" value="ECO:0007669"/>
    <property type="project" value="UniProtKB-SubCell"/>
</dbReference>
<organism evidence="8 9">
    <name type="scientific">Bosea caraganae</name>
    <dbReference type="NCBI Taxonomy" id="2763117"/>
    <lineage>
        <taxon>Bacteria</taxon>
        <taxon>Pseudomonadati</taxon>
        <taxon>Pseudomonadota</taxon>
        <taxon>Alphaproteobacteria</taxon>
        <taxon>Hyphomicrobiales</taxon>
        <taxon>Boseaceae</taxon>
        <taxon>Bosea</taxon>
    </lineage>
</organism>
<dbReference type="Pfam" id="PF25917">
    <property type="entry name" value="BSH_RND"/>
    <property type="match status" value="1"/>
</dbReference>
<evidence type="ECO:0000313" key="9">
    <source>
        <dbReference type="Proteomes" id="UP000255207"/>
    </source>
</evidence>